<reference evidence="2" key="1">
    <citation type="journal article" date="2020" name="Nature">
        <title>Giant virus diversity and host interactions through global metagenomics.</title>
        <authorList>
            <person name="Schulz F."/>
            <person name="Roux S."/>
            <person name="Paez-Espino D."/>
            <person name="Jungbluth S."/>
            <person name="Walsh D.A."/>
            <person name="Denef V.J."/>
            <person name="McMahon K.D."/>
            <person name="Konstantinidis K.T."/>
            <person name="Eloe-Fadrosh E.A."/>
            <person name="Kyrpides N.C."/>
            <person name="Woyke T."/>
        </authorList>
    </citation>
    <scope>NUCLEOTIDE SEQUENCE</scope>
    <source>
        <strain evidence="2">GVMAG-M-3300024336-7</strain>
    </source>
</reference>
<dbReference type="GO" id="GO:0016787">
    <property type="term" value="F:hydrolase activity"/>
    <property type="evidence" value="ECO:0007669"/>
    <property type="project" value="UniProtKB-KW"/>
</dbReference>
<keyword evidence="1" id="KW-0378">Hydrolase</keyword>
<dbReference type="PANTHER" id="PTHR35372:SF2">
    <property type="entry name" value="SF3 HELICASE DOMAIN-CONTAINING PROTEIN"/>
    <property type="match status" value="1"/>
</dbReference>
<dbReference type="PANTHER" id="PTHR35372">
    <property type="entry name" value="ATP BINDING PROTEIN-RELATED"/>
    <property type="match status" value="1"/>
</dbReference>
<dbReference type="Gene3D" id="3.40.50.300">
    <property type="entry name" value="P-loop containing nucleotide triphosphate hydrolases"/>
    <property type="match status" value="1"/>
</dbReference>
<accession>A0A6C0IVU3</accession>
<name>A0A6C0IVU3_9ZZZZ</name>
<dbReference type="AlphaFoldDB" id="A0A6C0IVU3"/>
<evidence type="ECO:0000256" key="1">
    <source>
        <dbReference type="ARBA" id="ARBA00022801"/>
    </source>
</evidence>
<evidence type="ECO:0000313" key="2">
    <source>
        <dbReference type="EMBL" id="QHT96769.1"/>
    </source>
</evidence>
<dbReference type="InterPro" id="IPR027417">
    <property type="entry name" value="P-loop_NTPase"/>
</dbReference>
<protein>
    <submittedName>
        <fullName evidence="2">Uncharacterized protein</fullName>
    </submittedName>
</protein>
<sequence length="941" mass="108516">MRWELVDKSSVTDLVSYLRSCRVRTQTKANITDDVHKLFVNIPELDEFYKHISSFPKLFELSECQSDCTALAIECEILQNHAQEMSSKSYKKLLRKIVLALNDMFDVPDTFTVSILKTPLSPMDSKNHQRRIRFIFSDLAISQQQTHGFLNRFSDFSMDLASSDTQTTEVTIPPDSAYKTLPVIGTVWDYYKSCDITTDGDDISIDTDDQPLSKKHLKLASTQFPTTEVNVKSKYLDECLHLKDVSDSDLAEEYSIMSEIEELKKDDRRSLDVEFYLGIIKLLLCQRDDEDDWKKIILAIRSINYNYKPIAKWFSMHSIHKEKLDKMWQATYGAEYGRVSLLQMALYYDLESGYTECCTQTARKHLHHYAERFGGMIEDGIVSDILGYLVGHKYVRDEQYWFEFITGEDCTKPGELYKWRKTEIAKHCTGLFKYVRNSLIHLYIDVQRQFELEYKKIMTDSGADVSATSGIGSLLVQTGKKKTPVEKKYEKLLYNLRSSERKLHCDRYVMSVIHAVSHELSMPGFIETLDVYKYCFGVGNGVLLMRPDKEPLLIDRYNNYRISRFTTVSYVPYDKTNPYVSIIEKELLKNLIKEKDARDAILMSIACCLTESADEVKLVILQGTASNGKSSLMKLVTTVFGNLGATLEAGVLVGKRESSSQANSAFMALKGARIATCKEPDAKAGEAPELHMGRVKEVLGQESVSGRELYGKQETFTPHTMIFLCLNPTLKMESMDPAIWRRIMYYHFKTEFKDEREFDATNPRHMPKNTKFINEYPDDPDYLSAFLSIIVKYHTKFHQKYDGKMENIRGETITKETKEFRDKTDRLSQFIGSYCYTKFADDKKDKKDTTIKIKLEDVAYAYIRWFSRRVDPTRKYTVDHVISQLEMSVLQRYISIIADKNGINRQYLSGIVLIEPEDDEYDEDGSVEISIPDLCVPVQTS</sequence>
<dbReference type="InterPro" id="IPR051620">
    <property type="entry name" value="ORF904-like_C"/>
</dbReference>
<proteinExistence type="predicted"/>
<organism evidence="2">
    <name type="scientific">viral metagenome</name>
    <dbReference type="NCBI Taxonomy" id="1070528"/>
    <lineage>
        <taxon>unclassified sequences</taxon>
        <taxon>metagenomes</taxon>
        <taxon>organismal metagenomes</taxon>
    </lineage>
</organism>
<dbReference type="EMBL" id="MN740267">
    <property type="protein sequence ID" value="QHT96769.1"/>
    <property type="molecule type" value="Genomic_DNA"/>
</dbReference>